<dbReference type="Proteomes" id="UP000694050">
    <property type="component" value="Unassembled WGS sequence"/>
</dbReference>
<dbReference type="AlphaFoldDB" id="A0A8J5NJY1"/>
<evidence type="ECO:0000256" key="1">
    <source>
        <dbReference type="SAM" id="MobiDB-lite"/>
    </source>
</evidence>
<gene>
    <name evidence="2" type="ORF">Forpe1208_v014249</name>
</gene>
<organism evidence="2 3">
    <name type="scientific">Fusarium oxysporum f. sp. rapae</name>
    <dbReference type="NCBI Taxonomy" id="485398"/>
    <lineage>
        <taxon>Eukaryota</taxon>
        <taxon>Fungi</taxon>
        <taxon>Dikarya</taxon>
        <taxon>Ascomycota</taxon>
        <taxon>Pezizomycotina</taxon>
        <taxon>Sordariomycetes</taxon>
        <taxon>Hypocreomycetidae</taxon>
        <taxon>Hypocreales</taxon>
        <taxon>Nectriaceae</taxon>
        <taxon>Fusarium</taxon>
        <taxon>Fusarium oxysporum species complex</taxon>
    </lineage>
</organism>
<comment type="caution">
    <text evidence="2">The sequence shown here is derived from an EMBL/GenBank/DDBJ whole genome shotgun (WGS) entry which is preliminary data.</text>
</comment>
<protein>
    <submittedName>
        <fullName evidence="2">Uncharacterized protein</fullName>
    </submittedName>
</protein>
<evidence type="ECO:0000313" key="3">
    <source>
        <dbReference type="Proteomes" id="UP000694050"/>
    </source>
</evidence>
<dbReference type="EMBL" id="JAELUQ010000011">
    <property type="protein sequence ID" value="KAG7406136.1"/>
    <property type="molecule type" value="Genomic_DNA"/>
</dbReference>
<name>A0A8J5NJY1_FUSOX</name>
<evidence type="ECO:0000313" key="2">
    <source>
        <dbReference type="EMBL" id="KAG7406136.1"/>
    </source>
</evidence>
<accession>A0A8J5NJY1</accession>
<feature type="region of interest" description="Disordered" evidence="1">
    <location>
        <begin position="370"/>
        <end position="398"/>
    </location>
</feature>
<sequence>MAPLINFVGQKLVDLYKYDLERNVANRGPYTQSPLDKNDVELVKLDVTAENYEPRIGDRFKGKINQNLQPSQHIYRRPTGVKKTEENKETWSPIEVELDNDWSHPYPPRAGDGNLPYWSHYDLLGLFLSLMGPAEYNSDRFNFFLPLTAVYARWCFTIGGNRNRKKLKSSQVMAFKPRPGYGKPPTIFQCTWITGTDSKVDFSLGASMGGQHYGSIDKETGENKLGKWSERLQRSRFDLLKEWNAIEGEKWINQKGEEEPFAFETSPGIDSGLSTTKFGNCGETYPFVQMLGKYRATGRENMKGLALNSPFLGNDDLWEDYSLAKIHIEAEKKREDEKISYKWIWSPCRNCKYLIKVASAELDNFLPEKNRPTEENLKEGEGPKAGAKVKENGHLVSA</sequence>
<proteinExistence type="predicted"/>
<reference evidence="2" key="1">
    <citation type="submission" date="2021-04" db="EMBL/GenBank/DDBJ databases">
        <title>First draft genome resource for Brassicaceae pathogens Fusarium oxysporum f. sp. raphani and Fusarium oxysporum f. sp. rapae.</title>
        <authorList>
            <person name="Asai S."/>
        </authorList>
    </citation>
    <scope>NUCLEOTIDE SEQUENCE</scope>
    <source>
        <strain evidence="2">Tf1208</strain>
    </source>
</reference>